<comment type="caution">
    <text evidence="3">The sequence shown here is derived from an EMBL/GenBank/DDBJ whole genome shotgun (WGS) entry which is preliminary data.</text>
</comment>
<dbReference type="STRING" id="1802579.A2310_03055"/>
<evidence type="ECO:0000313" key="3">
    <source>
        <dbReference type="EMBL" id="OGC23554.1"/>
    </source>
</evidence>
<proteinExistence type="inferred from homology"/>
<dbReference type="InterPro" id="IPR036982">
    <property type="entry name" value="Deoxyhypusine_synthase_sf"/>
</dbReference>
<sequence length="365" mass="41057">MKNYSDGRFDYVKLSPQERKVKKNILKKEVRQIKIIPSTTIAELVSDMADMSIQARNIGQCAKVLENMYEDKKRPTVFLGLAGPLIAAGLRRVIRDLIVANAVDVVVSTGAIIFQDVYNALGHRHFKGIPSANDSMLHDLRIDRIYDTYTDEEMFWKVDNFCGRVADKMPAGNYSSRQYLKYLAKEIHDEESILYQCEKYGVPVFVPALNDSSIGIGLTEHRVRCKKEGRSGIAIDSIMDNDEIVQIVVNSKSTSCIYVAGGVPKNYINDAIVMGYIYGREKGHDYAIQITTAVVEDGGLSGSTLEEAKSWGKVDRKARSAMAWVEPSVSLPLLSGYILGKKLTKGRKRLRFEWEKDNLKKMELK</sequence>
<dbReference type="GO" id="GO:0005737">
    <property type="term" value="C:cytoplasm"/>
    <property type="evidence" value="ECO:0007669"/>
    <property type="project" value="TreeGrafter"/>
</dbReference>
<keyword evidence="2" id="KW-0808">Transferase</keyword>
<accession>A0A1F4SSX4</accession>
<dbReference type="InterPro" id="IPR002773">
    <property type="entry name" value="Deoxyhypusine_synthase"/>
</dbReference>
<dbReference type="EMBL" id="MEUB01000017">
    <property type="protein sequence ID" value="OGC23554.1"/>
    <property type="molecule type" value="Genomic_DNA"/>
</dbReference>
<dbReference type="GO" id="GO:0034038">
    <property type="term" value="F:deoxyhypusine synthase activity"/>
    <property type="evidence" value="ECO:0007669"/>
    <property type="project" value="TreeGrafter"/>
</dbReference>
<comment type="similarity">
    <text evidence="1">Belongs to the deoxyhypusine synthase family.</text>
</comment>
<protein>
    <recommendedName>
        <fullName evidence="5">Deoxyhypusine synthase</fullName>
    </recommendedName>
</protein>
<gene>
    <name evidence="3" type="ORF">A2310_03055</name>
</gene>
<organism evidence="3 4">
    <name type="scientific">candidate division WOR-1 bacterium RIFOXYB2_FULL_37_13</name>
    <dbReference type="NCBI Taxonomy" id="1802579"/>
    <lineage>
        <taxon>Bacteria</taxon>
        <taxon>Bacillati</taxon>
        <taxon>Saganbacteria</taxon>
    </lineage>
</organism>
<dbReference type="PANTHER" id="PTHR11703:SF2">
    <property type="entry name" value="DEOXYHYPUSINE SYNTHASE-LIKE PROTEIN"/>
    <property type="match status" value="1"/>
</dbReference>
<dbReference type="Proteomes" id="UP000178417">
    <property type="component" value="Unassembled WGS sequence"/>
</dbReference>
<dbReference type="Gene3D" id="3.40.910.10">
    <property type="entry name" value="Deoxyhypusine synthase"/>
    <property type="match status" value="1"/>
</dbReference>
<dbReference type="AlphaFoldDB" id="A0A1F4SSX4"/>
<dbReference type="SUPFAM" id="SSF52467">
    <property type="entry name" value="DHS-like NAD/FAD-binding domain"/>
    <property type="match status" value="1"/>
</dbReference>
<name>A0A1F4SSX4_UNCSA</name>
<evidence type="ECO:0008006" key="5">
    <source>
        <dbReference type="Google" id="ProtNLM"/>
    </source>
</evidence>
<dbReference type="PANTHER" id="PTHR11703">
    <property type="entry name" value="DEOXYHYPUSINE SYNTHASE"/>
    <property type="match status" value="1"/>
</dbReference>
<dbReference type="Pfam" id="PF01916">
    <property type="entry name" value="DS"/>
    <property type="match status" value="1"/>
</dbReference>
<evidence type="ECO:0000256" key="2">
    <source>
        <dbReference type="ARBA" id="ARBA00022679"/>
    </source>
</evidence>
<evidence type="ECO:0000256" key="1">
    <source>
        <dbReference type="ARBA" id="ARBA00009892"/>
    </source>
</evidence>
<reference evidence="3 4" key="1">
    <citation type="journal article" date="2016" name="Nat. Commun.">
        <title>Thousands of microbial genomes shed light on interconnected biogeochemical processes in an aquifer system.</title>
        <authorList>
            <person name="Anantharaman K."/>
            <person name="Brown C.T."/>
            <person name="Hug L.A."/>
            <person name="Sharon I."/>
            <person name="Castelle C.J."/>
            <person name="Probst A.J."/>
            <person name="Thomas B.C."/>
            <person name="Singh A."/>
            <person name="Wilkins M.J."/>
            <person name="Karaoz U."/>
            <person name="Brodie E.L."/>
            <person name="Williams K.H."/>
            <person name="Hubbard S.S."/>
            <person name="Banfield J.F."/>
        </authorList>
    </citation>
    <scope>NUCLEOTIDE SEQUENCE [LARGE SCALE GENOMIC DNA]</scope>
</reference>
<dbReference type="InterPro" id="IPR029035">
    <property type="entry name" value="DHS-like_NAD/FAD-binding_dom"/>
</dbReference>
<evidence type="ECO:0000313" key="4">
    <source>
        <dbReference type="Proteomes" id="UP000178417"/>
    </source>
</evidence>